<keyword evidence="2" id="KW-0677">Repeat</keyword>
<organism evidence="3 4">
    <name type="scientific">Kalanchoe fedtschenkoi</name>
    <name type="common">Lavender scallops</name>
    <name type="synonym">South American air plant</name>
    <dbReference type="NCBI Taxonomy" id="63787"/>
    <lineage>
        <taxon>Eukaryota</taxon>
        <taxon>Viridiplantae</taxon>
        <taxon>Streptophyta</taxon>
        <taxon>Embryophyta</taxon>
        <taxon>Tracheophyta</taxon>
        <taxon>Spermatophyta</taxon>
        <taxon>Magnoliopsida</taxon>
        <taxon>eudicotyledons</taxon>
        <taxon>Gunneridae</taxon>
        <taxon>Pentapetalae</taxon>
        <taxon>Saxifragales</taxon>
        <taxon>Crassulaceae</taxon>
        <taxon>Kalanchoe</taxon>
    </lineage>
</organism>
<dbReference type="OMA" id="YHEEDKM"/>
<dbReference type="SMART" id="SM00320">
    <property type="entry name" value="WD40"/>
    <property type="match status" value="3"/>
</dbReference>
<protein>
    <recommendedName>
        <fullName evidence="5">Mitotic checkpoint protein BUB3</fullName>
    </recommendedName>
</protein>
<proteinExistence type="predicted"/>
<evidence type="ECO:0000256" key="2">
    <source>
        <dbReference type="ARBA" id="ARBA00022737"/>
    </source>
</evidence>
<name>A0A7N0VI16_KALFE</name>
<accession>A0A7N0VI16</accession>
<dbReference type="InterPro" id="IPR015943">
    <property type="entry name" value="WD40/YVTN_repeat-like_dom_sf"/>
</dbReference>
<sequence>MHGPCLKFEDPIRDAISRIRSAPTSNNLLISSWDSNLRLYDVDNVVLRLQVPGEAALLDCCFEDEAFCLTSASDGFVTRYDVHSKTKQLLGKHDDLATCVECSIETGQILSAGWDRKILSWDPRIIDTIRPPVYVDAKVKAMSVSSTNLMIAVGKSVLVFDLRYFHQPVQAKESRMDFHIRCLRSFSDSKGFAAGSIDGLVALETVQSSELLDKGYVFLLLSEVQRWKKYLCAVNDIAFQPGCQVIPTVWLVYHITSMGNFWQLHQAIPTRKLKRKKRSPKYLCMQCMRTS</sequence>
<dbReference type="InterPro" id="IPR001680">
    <property type="entry name" value="WD40_rpt"/>
</dbReference>
<evidence type="ECO:0000313" key="4">
    <source>
        <dbReference type="Proteomes" id="UP000594263"/>
    </source>
</evidence>
<evidence type="ECO:0000313" key="3">
    <source>
        <dbReference type="EnsemblPlants" id="Kaladp0844s0011.1.v1.1"/>
    </source>
</evidence>
<dbReference type="Gramene" id="Kaladp0844s0011.1.v1.1">
    <property type="protein sequence ID" value="Kaladp0844s0011.1.v1.1"/>
    <property type="gene ID" value="Kaladp0844s0011.v1.1"/>
</dbReference>
<dbReference type="EnsemblPlants" id="Kaladp0844s0011.1.v1.1">
    <property type="protein sequence ID" value="Kaladp0844s0011.1.v1.1"/>
    <property type="gene ID" value="Kaladp0844s0011.v1.1"/>
</dbReference>
<dbReference type="InterPro" id="IPR036322">
    <property type="entry name" value="WD40_repeat_dom_sf"/>
</dbReference>
<reference evidence="3" key="1">
    <citation type="submission" date="2021-01" db="UniProtKB">
        <authorList>
            <consortium name="EnsemblPlants"/>
        </authorList>
    </citation>
    <scope>IDENTIFICATION</scope>
</reference>
<dbReference type="SUPFAM" id="SSF50978">
    <property type="entry name" value="WD40 repeat-like"/>
    <property type="match status" value="1"/>
</dbReference>
<keyword evidence="4" id="KW-1185">Reference proteome</keyword>
<evidence type="ECO:0008006" key="5">
    <source>
        <dbReference type="Google" id="ProtNLM"/>
    </source>
</evidence>
<dbReference type="Gene3D" id="2.130.10.10">
    <property type="entry name" value="YVTN repeat-like/Quinoprotein amine dehydrogenase"/>
    <property type="match status" value="1"/>
</dbReference>
<dbReference type="PANTHER" id="PTHR10971">
    <property type="entry name" value="MRNA EXPORT FACTOR AND BUB3"/>
    <property type="match status" value="1"/>
</dbReference>
<dbReference type="Proteomes" id="UP000594263">
    <property type="component" value="Unplaced"/>
</dbReference>
<evidence type="ECO:0000256" key="1">
    <source>
        <dbReference type="ARBA" id="ARBA00022574"/>
    </source>
</evidence>
<keyword evidence="1" id="KW-0853">WD repeat</keyword>
<dbReference type="AlphaFoldDB" id="A0A7N0VI16"/>